<reference evidence="2 3" key="1">
    <citation type="journal article" date="2015" name="Genome Announc.">
        <title>Complete Genome Sequence of Corynebacterium kutscheri DSM 20755, a Corynebacterial Type Strain with Remarkably Low G+C Content of Chromosomal DNA.</title>
        <authorList>
            <person name="Ruckert C."/>
            <person name="Albersmeier A."/>
            <person name="Winkler A."/>
            <person name="Tauch A."/>
        </authorList>
    </citation>
    <scope>NUCLEOTIDE SEQUENCE [LARGE SCALE GENOMIC DNA]</scope>
    <source>
        <strain evidence="2 3">DSM 20755</strain>
    </source>
</reference>
<proteinExistence type="predicted"/>
<evidence type="ECO:0000313" key="2">
    <source>
        <dbReference type="EMBL" id="AKE40558.1"/>
    </source>
</evidence>
<evidence type="ECO:0000313" key="3">
    <source>
        <dbReference type="Proteomes" id="UP000033457"/>
    </source>
</evidence>
<name>A0A0F6R0P0_9CORY</name>
<feature type="transmembrane region" description="Helical" evidence="1">
    <location>
        <begin position="12"/>
        <end position="36"/>
    </location>
</feature>
<keyword evidence="1" id="KW-1133">Transmembrane helix</keyword>
<organism evidence="2 3">
    <name type="scientific">Corynebacterium kutscheri</name>
    <dbReference type="NCBI Taxonomy" id="35755"/>
    <lineage>
        <taxon>Bacteria</taxon>
        <taxon>Bacillati</taxon>
        <taxon>Actinomycetota</taxon>
        <taxon>Actinomycetes</taxon>
        <taxon>Mycobacteriales</taxon>
        <taxon>Corynebacteriaceae</taxon>
        <taxon>Corynebacterium</taxon>
    </lineage>
</organism>
<dbReference type="AlphaFoldDB" id="A0A0F6R0P0"/>
<evidence type="ECO:0000256" key="1">
    <source>
        <dbReference type="SAM" id="Phobius"/>
    </source>
</evidence>
<keyword evidence="1" id="KW-0472">Membrane</keyword>
<gene>
    <name evidence="2" type="ORF">UL82_01650</name>
</gene>
<keyword evidence="1" id="KW-0812">Transmembrane</keyword>
<dbReference type="Proteomes" id="UP000033457">
    <property type="component" value="Chromosome"/>
</dbReference>
<protein>
    <submittedName>
        <fullName evidence="2">Uncharacterized protein</fullName>
    </submittedName>
</protein>
<dbReference type="KEGG" id="cku:UL82_01650"/>
<dbReference type="HOGENOM" id="CLU_3198661_0_0_11"/>
<dbReference type="EMBL" id="CP011312">
    <property type="protein sequence ID" value="AKE40558.1"/>
    <property type="molecule type" value="Genomic_DNA"/>
</dbReference>
<accession>A0A0F6R0P0</accession>
<sequence>MLWRNRDYRLLISGQTIGVIGTQITTFALFLVVLNITDSPTLAST</sequence>
<keyword evidence="3" id="KW-1185">Reference proteome</keyword>